<evidence type="ECO:0000313" key="6">
    <source>
        <dbReference type="EMBL" id="KAA5545682.1"/>
    </source>
</evidence>
<accession>A0A5M6DHE2</accession>
<dbReference type="PROSITE" id="PS51257">
    <property type="entry name" value="PROKAR_LIPOPROTEIN"/>
    <property type="match status" value="1"/>
</dbReference>
<dbReference type="SUPFAM" id="SSF52833">
    <property type="entry name" value="Thioredoxin-like"/>
    <property type="match status" value="1"/>
</dbReference>
<dbReference type="PANTHER" id="PTHR43004:SF19">
    <property type="entry name" value="BINDING MONOOXYGENASE, PUTATIVE (JCVI)-RELATED"/>
    <property type="match status" value="1"/>
</dbReference>
<dbReference type="InterPro" id="IPR036188">
    <property type="entry name" value="FAD/NAD-bd_sf"/>
</dbReference>
<comment type="cofactor">
    <cofactor evidence="1">
        <name>FAD</name>
        <dbReference type="ChEBI" id="CHEBI:57692"/>
    </cofactor>
</comment>
<reference evidence="6 7" key="1">
    <citation type="submission" date="2019-09" db="EMBL/GenBank/DDBJ databases">
        <title>Genome sequence and assembly of Adhaeribacter sp.</title>
        <authorList>
            <person name="Chhetri G."/>
        </authorList>
    </citation>
    <scope>NUCLEOTIDE SEQUENCE [LARGE SCALE GENOMIC DNA]</scope>
    <source>
        <strain evidence="6 7">DK36</strain>
    </source>
</reference>
<evidence type="ECO:0000256" key="2">
    <source>
        <dbReference type="ARBA" id="ARBA00007801"/>
    </source>
</evidence>
<dbReference type="RefSeq" id="WP_150088685.1">
    <property type="nucleotide sequence ID" value="NZ_VWSF01000008.1"/>
</dbReference>
<dbReference type="InterPro" id="IPR002938">
    <property type="entry name" value="FAD-bd"/>
</dbReference>
<proteinExistence type="inferred from homology"/>
<dbReference type="Gene3D" id="3.30.70.2450">
    <property type="match status" value="1"/>
</dbReference>
<evidence type="ECO:0000259" key="5">
    <source>
        <dbReference type="Pfam" id="PF01494"/>
    </source>
</evidence>
<keyword evidence="4" id="KW-0274">FAD</keyword>
<feature type="domain" description="FAD-binding" evidence="5">
    <location>
        <begin position="8"/>
        <end position="347"/>
    </location>
</feature>
<comment type="caution">
    <text evidence="6">The sequence shown here is derived from an EMBL/GenBank/DDBJ whole genome shotgun (WGS) entry which is preliminary data.</text>
</comment>
<evidence type="ECO:0000313" key="7">
    <source>
        <dbReference type="Proteomes" id="UP000323426"/>
    </source>
</evidence>
<dbReference type="EMBL" id="VWSF01000008">
    <property type="protein sequence ID" value="KAA5545682.1"/>
    <property type="molecule type" value="Genomic_DNA"/>
</dbReference>
<dbReference type="Gene3D" id="3.40.30.120">
    <property type="match status" value="1"/>
</dbReference>
<keyword evidence="3" id="KW-0285">Flavoprotein</keyword>
<dbReference type="GO" id="GO:0071949">
    <property type="term" value="F:FAD binding"/>
    <property type="evidence" value="ECO:0007669"/>
    <property type="project" value="InterPro"/>
</dbReference>
<protein>
    <recommendedName>
        <fullName evidence="5">FAD-binding domain-containing protein</fullName>
    </recommendedName>
</protein>
<organism evidence="6 7">
    <name type="scientific">Adhaeribacter rhizoryzae</name>
    <dbReference type="NCBI Taxonomy" id="2607907"/>
    <lineage>
        <taxon>Bacteria</taxon>
        <taxon>Pseudomonadati</taxon>
        <taxon>Bacteroidota</taxon>
        <taxon>Cytophagia</taxon>
        <taxon>Cytophagales</taxon>
        <taxon>Hymenobacteraceae</taxon>
        <taxon>Adhaeribacter</taxon>
    </lineage>
</organism>
<dbReference type="Pfam" id="PF01494">
    <property type="entry name" value="FAD_binding_3"/>
    <property type="match status" value="1"/>
</dbReference>
<sequence>MALAKNHTNVLIVGAGPTGLMLACQLAMRGISFRIIDRNSGPSNKSKALVVQARTLEIFEQMGIVTEALQEGHPATGLNFIIKGRWVQNINLQGIGEGQSPYPFMCILEQSKTEKLLLQYLAQYHIQVDWNTELQELTQDEEQVKASLHFKDITEEEITCDWLVGADGAGSRVRHLLDIDFIGGTYEHTFLVADTQVDWDFNHNEIFVCLADKTLAAFFPMAGNKRFRVVSFLPPHLLNRDDLTFDRIAPSLQKQLGFKVIFSNTNWFSTYKLHHRYAKPFNLSRCFLAGDAAHIHSPAGGQGMNTGLQDAYNLAWKLALVLNKTAPPELLQSYQAERLPVAKTLVSTTDRVFSLMVSKNIILSYLRLKLLPTLLSKLTRPNYMRAEIFRRVSQIGIRYRKSKLSVTPTDGNHFPEEAPRPGDRVPFIQVFSSDYDKLVSIYSLLRNPYFTLLIFKSSFGTDRAEQLQEELETALQEYLPNLIKCHILYPHNQNHGVYGLFGIVEDAFYLIRPDNYIAFRSQPADPQSLLNYLTNTLQLQPLPPNETEPDLSETTLSAE</sequence>
<evidence type="ECO:0000256" key="4">
    <source>
        <dbReference type="ARBA" id="ARBA00022827"/>
    </source>
</evidence>
<keyword evidence="7" id="KW-1185">Reference proteome</keyword>
<dbReference type="InterPro" id="IPR050641">
    <property type="entry name" value="RIFMO-like"/>
</dbReference>
<name>A0A5M6DHE2_9BACT</name>
<gene>
    <name evidence="6" type="ORF">F0145_12155</name>
</gene>
<dbReference type="GO" id="GO:0016709">
    <property type="term" value="F:oxidoreductase activity, acting on paired donors, with incorporation or reduction of molecular oxygen, NAD(P)H as one donor, and incorporation of one atom of oxygen"/>
    <property type="evidence" value="ECO:0007669"/>
    <property type="project" value="UniProtKB-ARBA"/>
</dbReference>
<evidence type="ECO:0000256" key="3">
    <source>
        <dbReference type="ARBA" id="ARBA00022630"/>
    </source>
</evidence>
<dbReference type="AlphaFoldDB" id="A0A5M6DHE2"/>
<dbReference type="PANTHER" id="PTHR43004">
    <property type="entry name" value="TRK SYSTEM POTASSIUM UPTAKE PROTEIN"/>
    <property type="match status" value="1"/>
</dbReference>
<comment type="similarity">
    <text evidence="2">Belongs to the PheA/TfdB FAD monooxygenase family.</text>
</comment>
<dbReference type="InterPro" id="IPR036249">
    <property type="entry name" value="Thioredoxin-like_sf"/>
</dbReference>
<dbReference type="PRINTS" id="PR00420">
    <property type="entry name" value="RNGMNOXGNASE"/>
</dbReference>
<dbReference type="Gene3D" id="3.50.50.60">
    <property type="entry name" value="FAD/NAD(P)-binding domain"/>
    <property type="match status" value="1"/>
</dbReference>
<evidence type="ECO:0000256" key="1">
    <source>
        <dbReference type="ARBA" id="ARBA00001974"/>
    </source>
</evidence>
<dbReference type="SUPFAM" id="SSF51905">
    <property type="entry name" value="FAD/NAD(P)-binding domain"/>
    <property type="match status" value="1"/>
</dbReference>
<dbReference type="Proteomes" id="UP000323426">
    <property type="component" value="Unassembled WGS sequence"/>
</dbReference>